<dbReference type="AlphaFoldDB" id="A0A0G1CF03"/>
<reference evidence="2 3" key="1">
    <citation type="journal article" date="2015" name="Nature">
        <title>rRNA introns, odd ribosomes, and small enigmatic genomes across a large radiation of phyla.</title>
        <authorList>
            <person name="Brown C.T."/>
            <person name="Hug L.A."/>
            <person name="Thomas B.C."/>
            <person name="Sharon I."/>
            <person name="Castelle C.J."/>
            <person name="Singh A."/>
            <person name="Wilkins M.J."/>
            <person name="Williams K.H."/>
            <person name="Banfield J.F."/>
        </authorList>
    </citation>
    <scope>NUCLEOTIDE SEQUENCE [LARGE SCALE GENOMIC DNA]</scope>
</reference>
<accession>A0A0G1CF03</accession>
<protein>
    <submittedName>
        <fullName evidence="2">Uncharacterized protein</fullName>
    </submittedName>
</protein>
<feature type="transmembrane region" description="Helical" evidence="1">
    <location>
        <begin position="123"/>
        <end position="145"/>
    </location>
</feature>
<keyword evidence="1" id="KW-1133">Transmembrane helix</keyword>
<evidence type="ECO:0000256" key="1">
    <source>
        <dbReference type="SAM" id="Phobius"/>
    </source>
</evidence>
<comment type="caution">
    <text evidence="2">The sequence shown here is derived from an EMBL/GenBank/DDBJ whole genome shotgun (WGS) entry which is preliminary data.</text>
</comment>
<dbReference type="STRING" id="1618756.UV12_C0003G0077"/>
<sequence>MESNEIKMNQKLGEVRNYGIVLLLTLLVLNMSTLGALHWIETNDLRAELAGYAETLPIPDINNPDQTINLPEDIIALRTKANDRFGFYETSIGGQDWLVYADPNKHYVLMKSEIGIQEETKSFAIALIALYIGEVLLLIGFWFFIRNKAREVFDVI</sequence>
<feature type="transmembrane region" description="Helical" evidence="1">
    <location>
        <begin position="20"/>
        <end position="40"/>
    </location>
</feature>
<organism evidence="2 3">
    <name type="scientific">Candidatus Nomurabacteria bacterium GW2011_GWC2_42_20</name>
    <dbReference type="NCBI Taxonomy" id="1618756"/>
    <lineage>
        <taxon>Bacteria</taxon>
        <taxon>Candidatus Nomuraibacteriota</taxon>
    </lineage>
</organism>
<keyword evidence="1" id="KW-0472">Membrane</keyword>
<dbReference type="EMBL" id="LCDG01000003">
    <property type="protein sequence ID" value="KKS48118.1"/>
    <property type="molecule type" value="Genomic_DNA"/>
</dbReference>
<dbReference type="Proteomes" id="UP000034704">
    <property type="component" value="Unassembled WGS sequence"/>
</dbReference>
<name>A0A0G1CF03_9BACT</name>
<evidence type="ECO:0000313" key="3">
    <source>
        <dbReference type="Proteomes" id="UP000034704"/>
    </source>
</evidence>
<proteinExistence type="predicted"/>
<keyword evidence="1" id="KW-0812">Transmembrane</keyword>
<gene>
    <name evidence="2" type="ORF">UV12_C0003G0077</name>
</gene>
<evidence type="ECO:0000313" key="2">
    <source>
        <dbReference type="EMBL" id="KKS48118.1"/>
    </source>
</evidence>